<dbReference type="EMBL" id="QWGB01000005">
    <property type="protein sequence ID" value="RIJ24382.1"/>
    <property type="molecule type" value="Genomic_DNA"/>
</dbReference>
<protein>
    <recommendedName>
        <fullName evidence="3">HTH tetR-type domain-containing protein</fullName>
    </recommendedName>
</protein>
<feature type="DNA-binding region" description="H-T-H motif" evidence="2">
    <location>
        <begin position="36"/>
        <end position="55"/>
    </location>
</feature>
<proteinExistence type="predicted"/>
<dbReference type="Gene3D" id="1.10.357.10">
    <property type="entry name" value="Tetracycline Repressor, domain 2"/>
    <property type="match status" value="1"/>
</dbReference>
<evidence type="ECO:0000256" key="2">
    <source>
        <dbReference type="PROSITE-ProRule" id="PRU00335"/>
    </source>
</evidence>
<keyword evidence="1 2" id="KW-0238">DNA-binding</keyword>
<evidence type="ECO:0000313" key="4">
    <source>
        <dbReference type="EMBL" id="RIJ24382.1"/>
    </source>
</evidence>
<dbReference type="RefSeq" id="WP_119379571.1">
    <property type="nucleotide sequence ID" value="NZ_QWGB01000005.1"/>
</dbReference>
<dbReference type="GO" id="GO:0003677">
    <property type="term" value="F:DNA binding"/>
    <property type="evidence" value="ECO:0007669"/>
    <property type="project" value="UniProtKB-UniRule"/>
</dbReference>
<dbReference type="InterPro" id="IPR001647">
    <property type="entry name" value="HTH_TetR"/>
</dbReference>
<reference evidence="4 5" key="1">
    <citation type="submission" date="2018-08" db="EMBL/GenBank/DDBJ databases">
        <title>Henriciella mobilis sp. nov., isolated from seawater.</title>
        <authorList>
            <person name="Cheng H."/>
            <person name="Wu Y.-H."/>
            <person name="Xu X.-W."/>
            <person name="Guo L.-L."/>
        </authorList>
    </citation>
    <scope>NUCLEOTIDE SEQUENCE [LARGE SCALE GENOMIC DNA]</scope>
    <source>
        <strain evidence="4 5">CCUG66934</strain>
    </source>
</reference>
<accession>A0A399R3T7</accession>
<dbReference type="InterPro" id="IPR009057">
    <property type="entry name" value="Homeodomain-like_sf"/>
</dbReference>
<evidence type="ECO:0000259" key="3">
    <source>
        <dbReference type="PROSITE" id="PS50977"/>
    </source>
</evidence>
<feature type="domain" description="HTH tetR-type" evidence="3">
    <location>
        <begin position="13"/>
        <end position="73"/>
    </location>
</feature>
<dbReference type="OrthoDB" id="5512127at2"/>
<gene>
    <name evidence="4" type="ORF">D1224_09140</name>
</gene>
<comment type="caution">
    <text evidence="4">The sequence shown here is derived from an EMBL/GenBank/DDBJ whole genome shotgun (WGS) entry which is preliminary data.</text>
</comment>
<dbReference type="Proteomes" id="UP000265431">
    <property type="component" value="Unassembled WGS sequence"/>
</dbReference>
<organism evidence="4 5">
    <name type="scientific">Henriciella barbarensis</name>
    <dbReference type="NCBI Taxonomy" id="86342"/>
    <lineage>
        <taxon>Bacteria</taxon>
        <taxon>Pseudomonadati</taxon>
        <taxon>Pseudomonadota</taxon>
        <taxon>Alphaproteobacteria</taxon>
        <taxon>Hyphomonadales</taxon>
        <taxon>Hyphomonadaceae</taxon>
        <taxon>Henriciella</taxon>
    </lineage>
</organism>
<sequence>MARPAGVRNQDYEKKRQALLNAMIAYVEREDVVQPSLRQLAISSGVSDINLRHYFGDRRGVVIALFKHMRETSEGVREVMRTPAQTVSEAVEGYIQLACSAGTDTPYIRRHVFALREAIADTEVYVHYVKEILEPAAAAVAESLIASCNGAMTEPAAQQAGTHIVFNSMFLAMQRAMDPTDSESRAFTAKLERFGRWMAAGLEAELSGAACMPRSKKGRNIPAAAFDLVLRAGD</sequence>
<dbReference type="SUPFAM" id="SSF46689">
    <property type="entry name" value="Homeodomain-like"/>
    <property type="match status" value="1"/>
</dbReference>
<dbReference type="PROSITE" id="PS50977">
    <property type="entry name" value="HTH_TETR_2"/>
    <property type="match status" value="1"/>
</dbReference>
<evidence type="ECO:0000313" key="5">
    <source>
        <dbReference type="Proteomes" id="UP000265431"/>
    </source>
</evidence>
<dbReference type="AlphaFoldDB" id="A0A399R3T7"/>
<keyword evidence="5" id="KW-1185">Reference proteome</keyword>
<evidence type="ECO:0000256" key="1">
    <source>
        <dbReference type="ARBA" id="ARBA00023125"/>
    </source>
</evidence>
<name>A0A399R3T7_9PROT</name>